<dbReference type="GO" id="GO:0005737">
    <property type="term" value="C:cytoplasm"/>
    <property type="evidence" value="ECO:0007669"/>
    <property type="project" value="UniProtKB-SubCell"/>
</dbReference>
<dbReference type="InterPro" id="IPR045853">
    <property type="entry name" value="Pep_chain_release_fac_I_sf"/>
</dbReference>
<dbReference type="InterPro" id="IPR000352">
    <property type="entry name" value="Pep_chain_release_fac_I"/>
</dbReference>
<keyword evidence="3 4" id="KW-0648">Protein biosynthesis</keyword>
<gene>
    <name evidence="4" type="primary">prfB</name>
</gene>
<comment type="function">
    <text evidence="4">Peptide chain release factor 2 directs the termination of translation in response to the peptide chain termination codons UGA and UAA.</text>
</comment>
<keyword evidence="4" id="KW-0963">Cytoplasm</keyword>
<dbReference type="Gene3D" id="3.30.160.20">
    <property type="match status" value="1"/>
</dbReference>
<comment type="similarity">
    <text evidence="1 4">Belongs to the prokaryotic/mitochondrial release factor family.</text>
</comment>
<reference evidence="7" key="1">
    <citation type="journal article" date="2011" name="Environ. Microbiol.">
        <title>Time-series analyses of Monterey Bay coastal microbial picoplankton using a 'genome proxy' microarray.</title>
        <authorList>
            <person name="Rich V.I."/>
            <person name="Pham V.D."/>
            <person name="Eppley J."/>
            <person name="Shi Y."/>
            <person name="DeLong E.F."/>
        </authorList>
    </citation>
    <scope>NUCLEOTIDE SEQUENCE</scope>
</reference>
<dbReference type="EMBL" id="GU474921">
    <property type="protein sequence ID" value="ADI19436.1"/>
    <property type="molecule type" value="Genomic_DNA"/>
</dbReference>
<dbReference type="SUPFAM" id="SSF75620">
    <property type="entry name" value="Release factor"/>
    <property type="match status" value="1"/>
</dbReference>
<dbReference type="Pfam" id="PF03462">
    <property type="entry name" value="PCRF"/>
    <property type="match status" value="1"/>
</dbReference>
<dbReference type="FunFam" id="3.30.160.20:FF:000004">
    <property type="entry name" value="Peptide chain release factor 1"/>
    <property type="match status" value="1"/>
</dbReference>
<dbReference type="Gene3D" id="1.20.58.410">
    <property type="entry name" value="Release factor"/>
    <property type="match status" value="1"/>
</dbReference>
<dbReference type="GO" id="GO:0016149">
    <property type="term" value="F:translation release factor activity, codon specific"/>
    <property type="evidence" value="ECO:0007669"/>
    <property type="project" value="UniProtKB-UniRule"/>
</dbReference>
<protein>
    <recommendedName>
        <fullName evidence="4 5">Peptide chain release factor 2</fullName>
        <shortName evidence="4">RF-2</shortName>
    </recommendedName>
</protein>
<evidence type="ECO:0000256" key="3">
    <source>
        <dbReference type="ARBA" id="ARBA00022917"/>
    </source>
</evidence>
<accession>E0XYE5</accession>
<dbReference type="HAMAP" id="MF_00094">
    <property type="entry name" value="Rel_fac_2"/>
    <property type="match status" value="1"/>
</dbReference>
<dbReference type="PANTHER" id="PTHR43116:SF3">
    <property type="entry name" value="CLASS I PEPTIDE CHAIN RELEASE FACTOR"/>
    <property type="match status" value="1"/>
</dbReference>
<evidence type="ECO:0000256" key="2">
    <source>
        <dbReference type="ARBA" id="ARBA00022481"/>
    </source>
</evidence>
<evidence type="ECO:0000313" key="7">
    <source>
        <dbReference type="EMBL" id="ADI19436.1"/>
    </source>
</evidence>
<dbReference type="SMART" id="SM00937">
    <property type="entry name" value="PCRF"/>
    <property type="match status" value="1"/>
</dbReference>
<dbReference type="Pfam" id="PF00472">
    <property type="entry name" value="RF-1"/>
    <property type="match status" value="1"/>
</dbReference>
<organism evidence="7">
    <name type="scientific">uncultured bacterium HF0500_16O16</name>
    <dbReference type="NCBI Taxonomy" id="542511"/>
    <lineage>
        <taxon>Bacteria</taxon>
        <taxon>environmental samples</taxon>
    </lineage>
</organism>
<dbReference type="NCBIfam" id="TIGR00020">
    <property type="entry name" value="prfB"/>
    <property type="match status" value="1"/>
</dbReference>
<evidence type="ECO:0000256" key="1">
    <source>
        <dbReference type="ARBA" id="ARBA00010835"/>
    </source>
</evidence>
<dbReference type="InterPro" id="IPR004374">
    <property type="entry name" value="PrfB"/>
</dbReference>
<dbReference type="InterPro" id="IPR005139">
    <property type="entry name" value="PCRF"/>
</dbReference>
<evidence type="ECO:0000256" key="4">
    <source>
        <dbReference type="HAMAP-Rule" id="MF_00094"/>
    </source>
</evidence>
<keyword evidence="2 4" id="KW-0488">Methylation</keyword>
<feature type="domain" description="Peptide chain release factor" evidence="6">
    <location>
        <begin position="75"/>
        <end position="188"/>
    </location>
</feature>
<proteinExistence type="inferred from homology"/>
<evidence type="ECO:0000256" key="5">
    <source>
        <dbReference type="NCBIfam" id="TIGR00020"/>
    </source>
</evidence>
<comment type="PTM">
    <text evidence="4">Methylated by PrmC. Methylation increases the termination efficiency of RF2.</text>
</comment>
<dbReference type="Gene3D" id="3.30.70.1660">
    <property type="match status" value="1"/>
</dbReference>
<name>E0XYE5_9BACT</name>
<evidence type="ECO:0000259" key="6">
    <source>
        <dbReference type="SMART" id="SM00937"/>
    </source>
</evidence>
<dbReference type="PANTHER" id="PTHR43116">
    <property type="entry name" value="PEPTIDE CHAIN RELEASE FACTOR 2"/>
    <property type="match status" value="1"/>
</dbReference>
<sequence length="361" mass="40410">MYLSLTARPDSTGFGGIFDIETRQKTLASLDEEMASNEFWNDRQRAEQVTKEARTLRDLTQPWQELKGRLDDLAELLELSADEDDADTLKDLQIELSDVDETLGELEFFSMLSDEDDPKDALLVIHSGAGGTEAADWAEMLMRMYGRWIERRGFTSEIMDLQPGDEAGIKGATIEVKGSYAYGYLKAEAGVHRLVRISPFDANKRRHTSFASVFVYPDVDSIPDVELRDEDLQIDTYKAGGAGGQHVNKTSSAVRITHLPTGIVVNCQNERSQLKNKGTAMKVLTARLYDHYKQEEMKKMEAVESTKKAIDFGSQIRSYVFQPYTLVKDHRTGHESGNVQAIMDGDLDGFINAFLSAAQTT</sequence>
<dbReference type="AlphaFoldDB" id="E0XYE5"/>
<comment type="subcellular location">
    <subcellularLocation>
        <location evidence="4">Cytoplasm</location>
    </subcellularLocation>
</comment>
<feature type="modified residue" description="N5-methylglutamine" evidence="4">
    <location>
        <position position="245"/>
    </location>
</feature>